<keyword evidence="1" id="KW-0812">Transmembrane</keyword>
<dbReference type="STRING" id="443218.AS9A_0069"/>
<name>F6ERK9_HOYSD</name>
<feature type="transmembrane region" description="Helical" evidence="1">
    <location>
        <begin position="62"/>
        <end position="81"/>
    </location>
</feature>
<evidence type="ECO:0000313" key="2">
    <source>
        <dbReference type="EMBL" id="AEF38529.1"/>
    </source>
</evidence>
<feature type="transmembrane region" description="Helical" evidence="1">
    <location>
        <begin position="30"/>
        <end position="50"/>
    </location>
</feature>
<reference evidence="2 3" key="1">
    <citation type="journal article" date="2011" name="J. Bacteriol.">
        <title>Complete genome sequence of Amycolicicoccus subflavus DQS3-9A1T, an actinomycete isolated from crude oil-polluted soil.</title>
        <authorList>
            <person name="Cai M."/>
            <person name="Chen W.M."/>
            <person name="Nie Y."/>
            <person name="Chi C.Q."/>
            <person name="Wang Y.N."/>
            <person name="Tang Y.Q."/>
            <person name="Li G.Y."/>
            <person name="Wu X.L."/>
        </authorList>
    </citation>
    <scope>NUCLEOTIDE SEQUENCE [LARGE SCALE GENOMIC DNA]</scope>
    <source>
        <strain evidence="3">DSM 45089 / DQS3-9A1</strain>
    </source>
</reference>
<proteinExistence type="predicted"/>
<accession>F6ERK9</accession>
<keyword evidence="1" id="KW-0472">Membrane</keyword>
<evidence type="ECO:0000256" key="1">
    <source>
        <dbReference type="SAM" id="Phobius"/>
    </source>
</evidence>
<gene>
    <name evidence="2" type="ordered locus">AS9A_0069</name>
</gene>
<dbReference type="KEGG" id="asd:AS9A_0069"/>
<keyword evidence="1" id="KW-1133">Transmembrane helix</keyword>
<dbReference type="Proteomes" id="UP000009235">
    <property type="component" value="Chromosome"/>
</dbReference>
<dbReference type="EMBL" id="CP002786">
    <property type="protein sequence ID" value="AEF38529.1"/>
    <property type="molecule type" value="Genomic_DNA"/>
</dbReference>
<dbReference type="eggNOG" id="ENOG502ZPN2">
    <property type="taxonomic scope" value="Bacteria"/>
</dbReference>
<dbReference type="AlphaFoldDB" id="F6ERK9"/>
<sequence>MFFLLAAIATSLFLGYFTWRLWGIGERGHALWVGVATVMNVVIAAIYDFWSIPGDDANHTIVYTLALFTWGLAMLVIYRAYSAFDAHNKAPMPVGPAPAGPVTH</sequence>
<organism evidence="2 3">
    <name type="scientific">Hoyosella subflava (strain DSM 45089 / JCM 17490 / NBRC 109087 / DQS3-9A1)</name>
    <name type="common">Amycolicicoccus subflavus</name>
    <dbReference type="NCBI Taxonomy" id="443218"/>
    <lineage>
        <taxon>Bacteria</taxon>
        <taxon>Bacillati</taxon>
        <taxon>Actinomycetota</taxon>
        <taxon>Actinomycetes</taxon>
        <taxon>Mycobacteriales</taxon>
        <taxon>Hoyosellaceae</taxon>
        <taxon>Hoyosella</taxon>
    </lineage>
</organism>
<dbReference type="HOGENOM" id="CLU_2244295_0_0_11"/>
<dbReference type="RefSeq" id="WP_013804881.1">
    <property type="nucleotide sequence ID" value="NC_015564.1"/>
</dbReference>
<keyword evidence="3" id="KW-1185">Reference proteome</keyword>
<protein>
    <submittedName>
        <fullName evidence="2">Hypothetical membrane protein</fullName>
    </submittedName>
</protein>
<evidence type="ECO:0000313" key="3">
    <source>
        <dbReference type="Proteomes" id="UP000009235"/>
    </source>
</evidence>